<reference evidence="1 2" key="1">
    <citation type="journal article" date="2018" name="Front. Plant Sci.">
        <title>Red Clover (Trifolium pratense) and Zigzag Clover (T. medium) - A Picture of Genomic Similarities and Differences.</title>
        <authorList>
            <person name="Dluhosova J."/>
            <person name="Istvanek J."/>
            <person name="Nedelnik J."/>
            <person name="Repkova J."/>
        </authorList>
    </citation>
    <scope>NUCLEOTIDE SEQUENCE [LARGE SCALE GENOMIC DNA]</scope>
    <source>
        <strain evidence="2">cv. 10/8</strain>
        <tissue evidence="1">Leaf</tissue>
    </source>
</reference>
<dbReference type="AlphaFoldDB" id="A0A392S3E4"/>
<dbReference type="EMBL" id="LXQA010308043">
    <property type="protein sequence ID" value="MCI42724.1"/>
    <property type="molecule type" value="Genomic_DNA"/>
</dbReference>
<proteinExistence type="predicted"/>
<keyword evidence="2" id="KW-1185">Reference proteome</keyword>
<accession>A0A392S3E4</accession>
<protein>
    <submittedName>
        <fullName evidence="1">Uncharacterized protein</fullName>
    </submittedName>
</protein>
<sequence>MYFWVDFILNHLAETLMKYTIAERALQRAKANMYVLELSLSET</sequence>
<dbReference type="Proteomes" id="UP000265520">
    <property type="component" value="Unassembled WGS sequence"/>
</dbReference>
<evidence type="ECO:0000313" key="2">
    <source>
        <dbReference type="Proteomes" id="UP000265520"/>
    </source>
</evidence>
<organism evidence="1 2">
    <name type="scientific">Trifolium medium</name>
    <dbReference type="NCBI Taxonomy" id="97028"/>
    <lineage>
        <taxon>Eukaryota</taxon>
        <taxon>Viridiplantae</taxon>
        <taxon>Streptophyta</taxon>
        <taxon>Embryophyta</taxon>
        <taxon>Tracheophyta</taxon>
        <taxon>Spermatophyta</taxon>
        <taxon>Magnoliopsida</taxon>
        <taxon>eudicotyledons</taxon>
        <taxon>Gunneridae</taxon>
        <taxon>Pentapetalae</taxon>
        <taxon>rosids</taxon>
        <taxon>fabids</taxon>
        <taxon>Fabales</taxon>
        <taxon>Fabaceae</taxon>
        <taxon>Papilionoideae</taxon>
        <taxon>50 kb inversion clade</taxon>
        <taxon>NPAAA clade</taxon>
        <taxon>Hologalegina</taxon>
        <taxon>IRL clade</taxon>
        <taxon>Trifolieae</taxon>
        <taxon>Trifolium</taxon>
    </lineage>
</organism>
<comment type="caution">
    <text evidence="1">The sequence shown here is derived from an EMBL/GenBank/DDBJ whole genome shotgun (WGS) entry which is preliminary data.</text>
</comment>
<evidence type="ECO:0000313" key="1">
    <source>
        <dbReference type="EMBL" id="MCI42724.1"/>
    </source>
</evidence>
<name>A0A392S3E4_9FABA</name>